<dbReference type="PROSITE" id="PS50110">
    <property type="entry name" value="RESPONSE_REGULATORY"/>
    <property type="match status" value="1"/>
</dbReference>
<dbReference type="CDD" id="cd17574">
    <property type="entry name" value="REC_OmpR"/>
    <property type="match status" value="1"/>
</dbReference>
<dbReference type="SUPFAM" id="SSF46894">
    <property type="entry name" value="C-terminal effector domain of the bipartite response regulators"/>
    <property type="match status" value="1"/>
</dbReference>
<gene>
    <name evidence="10" type="ORF">HT578_17970</name>
</gene>
<keyword evidence="11" id="KW-1185">Reference proteome</keyword>
<feature type="domain" description="OmpR/PhoB-type" evidence="9">
    <location>
        <begin position="131"/>
        <end position="236"/>
    </location>
</feature>
<evidence type="ECO:0000259" key="9">
    <source>
        <dbReference type="PROSITE" id="PS51755"/>
    </source>
</evidence>
<dbReference type="SMART" id="SM00448">
    <property type="entry name" value="REC"/>
    <property type="match status" value="1"/>
</dbReference>
<feature type="domain" description="Response regulatory" evidence="8">
    <location>
        <begin position="3"/>
        <end position="116"/>
    </location>
</feature>
<feature type="DNA-binding region" description="OmpR/PhoB-type" evidence="7">
    <location>
        <begin position="131"/>
        <end position="236"/>
    </location>
</feature>
<keyword evidence="3" id="KW-0805">Transcription regulation</keyword>
<dbReference type="InterPro" id="IPR016032">
    <property type="entry name" value="Sig_transdc_resp-reg_C-effctor"/>
</dbReference>
<evidence type="ECO:0000256" key="1">
    <source>
        <dbReference type="ARBA" id="ARBA00022553"/>
    </source>
</evidence>
<dbReference type="SMART" id="SM00862">
    <property type="entry name" value="Trans_reg_C"/>
    <property type="match status" value="1"/>
</dbReference>
<accession>A0ABX8E8E4</accession>
<proteinExistence type="predicted"/>
<dbReference type="Pfam" id="PF00486">
    <property type="entry name" value="Trans_reg_C"/>
    <property type="match status" value="1"/>
</dbReference>
<dbReference type="CDD" id="cd00383">
    <property type="entry name" value="trans_reg_C"/>
    <property type="match status" value="1"/>
</dbReference>
<dbReference type="PANTHER" id="PTHR48111:SF4">
    <property type="entry name" value="DNA-BINDING DUAL TRANSCRIPTIONAL REGULATOR OMPR"/>
    <property type="match status" value="1"/>
</dbReference>
<dbReference type="InterPro" id="IPR011006">
    <property type="entry name" value="CheY-like_superfamily"/>
</dbReference>
<dbReference type="Gene3D" id="1.10.10.10">
    <property type="entry name" value="Winged helix-like DNA-binding domain superfamily/Winged helix DNA-binding domain"/>
    <property type="match status" value="1"/>
</dbReference>
<dbReference type="RefSeq" id="WP_213500962.1">
    <property type="nucleotide sequence ID" value="NZ_CP054856.1"/>
</dbReference>
<evidence type="ECO:0000259" key="8">
    <source>
        <dbReference type="PROSITE" id="PS50110"/>
    </source>
</evidence>
<dbReference type="InterPro" id="IPR001867">
    <property type="entry name" value="OmpR/PhoB-type_DNA-bd"/>
</dbReference>
<evidence type="ECO:0000313" key="11">
    <source>
        <dbReference type="Proteomes" id="UP000677126"/>
    </source>
</evidence>
<sequence length="242" mass="27290">MSRVLVVDDDADIRDLLCRYLAEADIESHGAADGDAMWRSIAEITPDLIILDLMLPGTDGLSLCRALTERCDIPIIMLTARGSLVDRIVGLEMGADDYLPKPFDPRELLARIRVVLRRQRRAQDGPTVREPDYLQFEGWTLDTRRHLLSPPGEALGREKTQPVANSDYLALRALLRAPFQTLSRDVLAREVYGRERDPSDRAIDMCISRLRQMLGEDARNPRMIRTVRNGGYVLSVDVSAYS</sequence>
<evidence type="ECO:0000313" key="10">
    <source>
        <dbReference type="EMBL" id="QVM85329.1"/>
    </source>
</evidence>
<dbReference type="PANTHER" id="PTHR48111">
    <property type="entry name" value="REGULATOR OF RPOS"/>
    <property type="match status" value="1"/>
</dbReference>
<dbReference type="InterPro" id="IPR036388">
    <property type="entry name" value="WH-like_DNA-bd_sf"/>
</dbReference>
<feature type="modified residue" description="4-aspartylphosphate" evidence="6">
    <location>
        <position position="52"/>
    </location>
</feature>
<keyword evidence="1 6" id="KW-0597">Phosphoprotein</keyword>
<dbReference type="SUPFAM" id="SSF52172">
    <property type="entry name" value="CheY-like"/>
    <property type="match status" value="1"/>
</dbReference>
<protein>
    <submittedName>
        <fullName evidence="10">Response regulator</fullName>
    </submittedName>
</protein>
<dbReference type="EMBL" id="CP054856">
    <property type="protein sequence ID" value="QVM85329.1"/>
    <property type="molecule type" value="Genomic_DNA"/>
</dbReference>
<dbReference type="Gene3D" id="6.10.250.690">
    <property type="match status" value="1"/>
</dbReference>
<dbReference type="Proteomes" id="UP000677126">
    <property type="component" value="Chromosome"/>
</dbReference>
<evidence type="ECO:0000256" key="5">
    <source>
        <dbReference type="ARBA" id="ARBA00023163"/>
    </source>
</evidence>
<dbReference type="InterPro" id="IPR001789">
    <property type="entry name" value="Sig_transdc_resp-reg_receiver"/>
</dbReference>
<dbReference type="PROSITE" id="PS51755">
    <property type="entry name" value="OMPR_PHOB"/>
    <property type="match status" value="1"/>
</dbReference>
<evidence type="ECO:0000256" key="3">
    <source>
        <dbReference type="ARBA" id="ARBA00023015"/>
    </source>
</evidence>
<dbReference type="Gene3D" id="3.40.50.2300">
    <property type="match status" value="1"/>
</dbReference>
<name>A0ABX8E8E4_9SPHN</name>
<dbReference type="Pfam" id="PF00072">
    <property type="entry name" value="Response_reg"/>
    <property type="match status" value="1"/>
</dbReference>
<organism evidence="10 11">
    <name type="scientific">Novosphingobium decolorationis</name>
    <dbReference type="NCBI Taxonomy" id="2698673"/>
    <lineage>
        <taxon>Bacteria</taxon>
        <taxon>Pseudomonadati</taxon>
        <taxon>Pseudomonadota</taxon>
        <taxon>Alphaproteobacteria</taxon>
        <taxon>Sphingomonadales</taxon>
        <taxon>Sphingomonadaceae</taxon>
        <taxon>Novosphingobium</taxon>
    </lineage>
</organism>
<dbReference type="InterPro" id="IPR039420">
    <property type="entry name" value="WalR-like"/>
</dbReference>
<reference evidence="10 11" key="1">
    <citation type="journal article" date="2021" name="Int. J. Syst. Evol. Microbiol.">
        <title>Novosphingobium decolorationis sp. nov., an aniline blue-decolourizing bacterium isolated from East Pacific sediment.</title>
        <authorList>
            <person name="Chen X."/>
            <person name="Dong B."/>
            <person name="Chen T."/>
            <person name="Ren N."/>
            <person name="Wang J."/>
            <person name="Xu Y."/>
            <person name="Yang J."/>
            <person name="Zhu S."/>
            <person name="Chen J."/>
        </authorList>
    </citation>
    <scope>NUCLEOTIDE SEQUENCE [LARGE SCALE GENOMIC DNA]</scope>
    <source>
        <strain evidence="10 11">502str22</strain>
    </source>
</reference>
<evidence type="ECO:0000256" key="4">
    <source>
        <dbReference type="ARBA" id="ARBA00023125"/>
    </source>
</evidence>
<evidence type="ECO:0000256" key="2">
    <source>
        <dbReference type="ARBA" id="ARBA00023012"/>
    </source>
</evidence>
<evidence type="ECO:0000256" key="7">
    <source>
        <dbReference type="PROSITE-ProRule" id="PRU01091"/>
    </source>
</evidence>
<keyword evidence="5" id="KW-0804">Transcription</keyword>
<keyword evidence="2" id="KW-0902">Two-component regulatory system</keyword>
<keyword evidence="4 7" id="KW-0238">DNA-binding</keyword>
<evidence type="ECO:0000256" key="6">
    <source>
        <dbReference type="PROSITE-ProRule" id="PRU00169"/>
    </source>
</evidence>